<accession>A0AAU9WCK8</accession>
<dbReference type="EMBL" id="CALNXJ010000010">
    <property type="protein sequence ID" value="CAH3106973.1"/>
    <property type="molecule type" value="Genomic_DNA"/>
</dbReference>
<feature type="domain" description="Reverse transcriptase" evidence="1">
    <location>
        <begin position="1"/>
        <end position="153"/>
    </location>
</feature>
<protein>
    <recommendedName>
        <fullName evidence="1">Reverse transcriptase domain-containing protein</fullName>
    </recommendedName>
</protein>
<dbReference type="PANTHER" id="PTHR21301">
    <property type="entry name" value="REVERSE TRANSCRIPTASE"/>
    <property type="match status" value="1"/>
</dbReference>
<proteinExistence type="predicted"/>
<organism evidence="2 3">
    <name type="scientific">Pocillopora meandrina</name>
    <dbReference type="NCBI Taxonomy" id="46732"/>
    <lineage>
        <taxon>Eukaryota</taxon>
        <taxon>Metazoa</taxon>
        <taxon>Cnidaria</taxon>
        <taxon>Anthozoa</taxon>
        <taxon>Hexacorallia</taxon>
        <taxon>Scleractinia</taxon>
        <taxon>Astrocoeniina</taxon>
        <taxon>Pocilloporidae</taxon>
        <taxon>Pocillopora</taxon>
    </lineage>
</organism>
<dbReference type="PROSITE" id="PS50878">
    <property type="entry name" value="RT_POL"/>
    <property type="match status" value="1"/>
</dbReference>
<gene>
    <name evidence="2" type="ORF">PMEA_00001774</name>
</gene>
<comment type="caution">
    <text evidence="2">The sequence shown here is derived from an EMBL/GenBank/DDBJ whole genome shotgun (WGS) entry which is preliminary data.</text>
</comment>
<reference evidence="2 3" key="1">
    <citation type="submission" date="2022-05" db="EMBL/GenBank/DDBJ databases">
        <authorList>
            <consortium name="Genoscope - CEA"/>
            <person name="William W."/>
        </authorList>
    </citation>
    <scope>NUCLEOTIDE SEQUENCE [LARGE SCALE GENOMIC DNA]</scope>
</reference>
<sequence>MDLTSLYTVIPIDEGLRALKHLFDHRTVKEPSSETLLCLAELVLTFNCFSFGGNYYKQTNGVAMGTKMGPSYASLFVGFIEHQFFSQYHGPKPELYGRYIDDCLGAFSSTREELTQFIAAVNSFHPALKYTWDISDTSLAFLDIKISIEGNGLCTSVYYKPTDSHSYLLYSSSHPSHVKNSTPFSQFLRPPPCPTN</sequence>
<dbReference type="Proteomes" id="UP001159428">
    <property type="component" value="Unassembled WGS sequence"/>
</dbReference>
<name>A0AAU9WCK8_9CNID</name>
<evidence type="ECO:0000259" key="1">
    <source>
        <dbReference type="PROSITE" id="PS50878"/>
    </source>
</evidence>
<dbReference type="InterPro" id="IPR000477">
    <property type="entry name" value="RT_dom"/>
</dbReference>
<dbReference type="AlphaFoldDB" id="A0AAU9WCK8"/>
<evidence type="ECO:0000313" key="2">
    <source>
        <dbReference type="EMBL" id="CAH3106973.1"/>
    </source>
</evidence>
<keyword evidence="3" id="KW-1185">Reference proteome</keyword>
<evidence type="ECO:0000313" key="3">
    <source>
        <dbReference type="Proteomes" id="UP001159428"/>
    </source>
</evidence>
<dbReference type="PANTHER" id="PTHR21301:SF10">
    <property type="entry name" value="REVERSE TRANSCRIPTASE DOMAIN-CONTAINING PROTEIN"/>
    <property type="match status" value="1"/>
</dbReference>